<reference evidence="1" key="2">
    <citation type="submission" date="2021-03" db="UniProtKB">
        <authorList>
            <consortium name="EnsemblPlants"/>
        </authorList>
    </citation>
    <scope>IDENTIFICATION</scope>
</reference>
<reference evidence="1" key="1">
    <citation type="journal article" date="2017" name="Nature">
        <title>The genome of Chenopodium quinoa.</title>
        <authorList>
            <person name="Jarvis D.E."/>
            <person name="Ho Y.S."/>
            <person name="Lightfoot D.J."/>
            <person name="Schmoeckel S.M."/>
            <person name="Li B."/>
            <person name="Borm T.J.A."/>
            <person name="Ohyanagi H."/>
            <person name="Mineta K."/>
            <person name="Michell C.T."/>
            <person name="Saber N."/>
            <person name="Kharbatia N.M."/>
            <person name="Rupper R.R."/>
            <person name="Sharp A.R."/>
            <person name="Dally N."/>
            <person name="Boughton B.A."/>
            <person name="Woo Y.H."/>
            <person name="Gao G."/>
            <person name="Schijlen E.G.W.M."/>
            <person name="Guo X."/>
            <person name="Momin A.A."/>
            <person name="Negrao S."/>
            <person name="Al-Babili S."/>
            <person name="Gehring C."/>
            <person name="Roessner U."/>
            <person name="Jung C."/>
            <person name="Murphy K."/>
            <person name="Arold S.T."/>
            <person name="Gojobori T."/>
            <person name="van der Linden C.G."/>
            <person name="van Loo E.N."/>
            <person name="Jellen E.N."/>
            <person name="Maughan P.J."/>
            <person name="Tester M."/>
        </authorList>
    </citation>
    <scope>NUCLEOTIDE SEQUENCE [LARGE SCALE GENOMIC DNA]</scope>
    <source>
        <strain evidence="1">cv. PI 614886</strain>
    </source>
</reference>
<dbReference type="Gramene" id="AUR62003016-RA">
    <property type="protein sequence ID" value="AUR62003016-RA:cds"/>
    <property type="gene ID" value="AUR62003016"/>
</dbReference>
<keyword evidence="2" id="KW-1185">Reference proteome</keyword>
<dbReference type="AlphaFoldDB" id="A0A803KVF8"/>
<evidence type="ECO:0000313" key="1">
    <source>
        <dbReference type="EnsemblPlants" id="AUR62003016-RA:cds"/>
    </source>
</evidence>
<dbReference type="Proteomes" id="UP000596660">
    <property type="component" value="Unplaced"/>
</dbReference>
<accession>A0A803KVF8</accession>
<dbReference type="EnsemblPlants" id="AUR62003016-RA">
    <property type="protein sequence ID" value="AUR62003016-RA:cds"/>
    <property type="gene ID" value="AUR62003016"/>
</dbReference>
<protein>
    <submittedName>
        <fullName evidence="1">Uncharacterized protein</fullName>
    </submittedName>
</protein>
<evidence type="ECO:0000313" key="2">
    <source>
        <dbReference type="Proteomes" id="UP000596660"/>
    </source>
</evidence>
<organism evidence="1 2">
    <name type="scientific">Chenopodium quinoa</name>
    <name type="common">Quinoa</name>
    <dbReference type="NCBI Taxonomy" id="63459"/>
    <lineage>
        <taxon>Eukaryota</taxon>
        <taxon>Viridiplantae</taxon>
        <taxon>Streptophyta</taxon>
        <taxon>Embryophyta</taxon>
        <taxon>Tracheophyta</taxon>
        <taxon>Spermatophyta</taxon>
        <taxon>Magnoliopsida</taxon>
        <taxon>eudicotyledons</taxon>
        <taxon>Gunneridae</taxon>
        <taxon>Pentapetalae</taxon>
        <taxon>Caryophyllales</taxon>
        <taxon>Chenopodiaceae</taxon>
        <taxon>Chenopodioideae</taxon>
        <taxon>Atripliceae</taxon>
        <taxon>Chenopodium</taxon>
    </lineage>
</organism>
<sequence>MATASPTSPPSQHPRISSISLCSSIPRNAFILSMPRNMLIDLPPFSEADKLQKASYDAGTTNAKRSDDVKELQISVKVIITEASKVIRDAGKKMNLMSSLNQIIASSRPPSKKWKVLVHS</sequence>
<name>A0A803KVF8_CHEQI</name>
<proteinExistence type="predicted"/>